<dbReference type="AlphaFoldDB" id="A0A9W9C9R7"/>
<dbReference type="Pfam" id="PF01753">
    <property type="entry name" value="zf-MYND"/>
    <property type="match status" value="1"/>
</dbReference>
<evidence type="ECO:0000313" key="7">
    <source>
        <dbReference type="EMBL" id="KAJ4351342.1"/>
    </source>
</evidence>
<dbReference type="Gene3D" id="6.10.140.2220">
    <property type="match status" value="1"/>
</dbReference>
<organism evidence="7 8">
    <name type="scientific">Didymosphaeria variabile</name>
    <dbReference type="NCBI Taxonomy" id="1932322"/>
    <lineage>
        <taxon>Eukaryota</taxon>
        <taxon>Fungi</taxon>
        <taxon>Dikarya</taxon>
        <taxon>Ascomycota</taxon>
        <taxon>Pezizomycotina</taxon>
        <taxon>Dothideomycetes</taxon>
        <taxon>Pleosporomycetidae</taxon>
        <taxon>Pleosporales</taxon>
        <taxon>Massarineae</taxon>
        <taxon>Didymosphaeriaceae</taxon>
        <taxon>Didymosphaeria</taxon>
    </lineage>
</organism>
<dbReference type="OrthoDB" id="341421at2759"/>
<dbReference type="PROSITE" id="PS50865">
    <property type="entry name" value="ZF_MYND_2"/>
    <property type="match status" value="1"/>
</dbReference>
<dbReference type="Proteomes" id="UP001140513">
    <property type="component" value="Unassembled WGS sequence"/>
</dbReference>
<evidence type="ECO:0000256" key="2">
    <source>
        <dbReference type="ARBA" id="ARBA00022771"/>
    </source>
</evidence>
<feature type="compositionally biased region" description="Low complexity" evidence="5">
    <location>
        <begin position="25"/>
        <end position="37"/>
    </location>
</feature>
<dbReference type="InterPro" id="IPR002893">
    <property type="entry name" value="Znf_MYND"/>
</dbReference>
<dbReference type="RefSeq" id="XP_056069698.1">
    <property type="nucleotide sequence ID" value="XM_056215451.1"/>
</dbReference>
<keyword evidence="2 4" id="KW-0863">Zinc-finger</keyword>
<dbReference type="GeneID" id="80910212"/>
<evidence type="ECO:0000256" key="1">
    <source>
        <dbReference type="ARBA" id="ARBA00022723"/>
    </source>
</evidence>
<evidence type="ECO:0000256" key="4">
    <source>
        <dbReference type="PROSITE-ProRule" id="PRU00134"/>
    </source>
</evidence>
<sequence length="121" mass="13133">MATTEANFPKLDLHPIIMAEQTGEASSSSSAPAPASPVCAQCSAQPDSLKQCIKCHSVSYCNRECQKAHFKTHKKECASLAQEYVKTHEPKMASRAPPRESGKNKGIGKWEVSVDGLFRGK</sequence>
<dbReference type="PROSITE" id="PS01360">
    <property type="entry name" value="ZF_MYND_1"/>
    <property type="match status" value="1"/>
</dbReference>
<evidence type="ECO:0000256" key="3">
    <source>
        <dbReference type="ARBA" id="ARBA00022833"/>
    </source>
</evidence>
<proteinExistence type="predicted"/>
<comment type="caution">
    <text evidence="7">The sequence shown here is derived from an EMBL/GenBank/DDBJ whole genome shotgun (WGS) entry which is preliminary data.</text>
</comment>
<reference evidence="7" key="1">
    <citation type="submission" date="2022-10" db="EMBL/GenBank/DDBJ databases">
        <title>Tapping the CABI collections for fungal endophytes: first genome assemblies for Collariella, Neodidymelliopsis, Ascochyta clinopodiicola, Didymella pomorum, Didymosphaeria variabile, Neocosmospora piperis and Neocucurbitaria cava.</title>
        <authorList>
            <person name="Hill R."/>
        </authorList>
    </citation>
    <scope>NUCLEOTIDE SEQUENCE</scope>
    <source>
        <strain evidence="7">IMI 356815</strain>
    </source>
</reference>
<keyword evidence="3" id="KW-0862">Zinc</keyword>
<name>A0A9W9C9R7_9PLEO</name>
<evidence type="ECO:0000259" key="6">
    <source>
        <dbReference type="PROSITE" id="PS50865"/>
    </source>
</evidence>
<keyword evidence="1" id="KW-0479">Metal-binding</keyword>
<accession>A0A9W9C9R7</accession>
<feature type="region of interest" description="Disordered" evidence="5">
    <location>
        <begin position="1"/>
        <end position="37"/>
    </location>
</feature>
<dbReference type="GO" id="GO:0008270">
    <property type="term" value="F:zinc ion binding"/>
    <property type="evidence" value="ECO:0007669"/>
    <property type="project" value="UniProtKB-KW"/>
</dbReference>
<dbReference type="EMBL" id="JAPEUX010000005">
    <property type="protein sequence ID" value="KAJ4351342.1"/>
    <property type="molecule type" value="Genomic_DNA"/>
</dbReference>
<evidence type="ECO:0000256" key="5">
    <source>
        <dbReference type="SAM" id="MobiDB-lite"/>
    </source>
</evidence>
<evidence type="ECO:0000313" key="8">
    <source>
        <dbReference type="Proteomes" id="UP001140513"/>
    </source>
</evidence>
<feature type="domain" description="MYND-type" evidence="6">
    <location>
        <begin position="39"/>
        <end position="77"/>
    </location>
</feature>
<gene>
    <name evidence="7" type="ORF">N0V89_006682</name>
</gene>
<dbReference type="SUPFAM" id="SSF144232">
    <property type="entry name" value="HIT/MYND zinc finger-like"/>
    <property type="match status" value="1"/>
</dbReference>
<keyword evidence="8" id="KW-1185">Reference proteome</keyword>
<feature type="region of interest" description="Disordered" evidence="5">
    <location>
        <begin position="88"/>
        <end position="121"/>
    </location>
</feature>
<feature type="compositionally biased region" description="Basic and acidic residues" evidence="5">
    <location>
        <begin position="88"/>
        <end position="103"/>
    </location>
</feature>
<protein>
    <recommendedName>
        <fullName evidence="6">MYND-type domain-containing protein</fullName>
    </recommendedName>
</protein>